<keyword evidence="1" id="KW-0560">Oxidoreductase</keyword>
<protein>
    <recommendedName>
        <fullName evidence="5">Retinol dehydrogenase 13</fullName>
    </recommendedName>
</protein>
<dbReference type="InterPro" id="IPR036291">
    <property type="entry name" value="NAD(P)-bd_dom_sf"/>
</dbReference>
<name>B3RKK3_TRIAD</name>
<dbReference type="CTD" id="6749597"/>
<dbReference type="PRINTS" id="PR00080">
    <property type="entry name" value="SDRFAMILY"/>
</dbReference>
<dbReference type="FunCoup" id="B3RKK3">
    <property type="interactions" value="294"/>
</dbReference>
<dbReference type="STRING" id="10228.B3RKK3"/>
<dbReference type="eggNOG" id="KOG1208">
    <property type="taxonomic scope" value="Eukaryota"/>
</dbReference>
<dbReference type="EMBL" id="DS985241">
    <property type="protein sequence ID" value="EDV29907.1"/>
    <property type="molecule type" value="Genomic_DNA"/>
</dbReference>
<gene>
    <name evidence="3" type="ORF">TRIADDRAFT_37121</name>
</gene>
<dbReference type="GeneID" id="6749597"/>
<dbReference type="RefSeq" id="XP_002109109.1">
    <property type="nucleotide sequence ID" value="XM_002109073.1"/>
</dbReference>
<accession>B3RKK3</accession>
<sequence length="323" mass="35259">MISTPEIAAVVGVAGIALLILRSYNQGGSCHSKAKLHHKTVIITGGNTGIGKATAIDLAQRGARVILACRSESKGKEAVEDIIQQSGNSEVIFCPLDLASLQSVRDFADYVNEKEDRVDILLNNAGIMMCPYSKTQDGFEMQIGTNHFGHFLLTNLLLDKLKTCAPSRIINVSSLAHTMGKINFDDINSEKGYGSVAAYSQSKLANVLFTRELAKRLQGTAVTANSLHPGAVDTELQRHFSVRKFSFLNSLITPLIWLGFKTPKQGAQTSIFCAVDESLEGVSGKYFSDCREKTCAKQAYDDDVAKRLWHLSEELTGLSKKRD</sequence>
<organism evidence="3 4">
    <name type="scientific">Trichoplax adhaerens</name>
    <name type="common">Trichoplax reptans</name>
    <dbReference type="NCBI Taxonomy" id="10228"/>
    <lineage>
        <taxon>Eukaryota</taxon>
        <taxon>Metazoa</taxon>
        <taxon>Placozoa</taxon>
        <taxon>Uniplacotomia</taxon>
        <taxon>Trichoplacea</taxon>
        <taxon>Trichoplacidae</taxon>
        <taxon>Trichoplax</taxon>
    </lineage>
</organism>
<dbReference type="Proteomes" id="UP000009022">
    <property type="component" value="Unassembled WGS sequence"/>
</dbReference>
<dbReference type="HOGENOM" id="CLU_010194_44_5_1"/>
<dbReference type="KEGG" id="tad:TRIADDRAFT_37121"/>
<evidence type="ECO:0000313" key="4">
    <source>
        <dbReference type="Proteomes" id="UP000009022"/>
    </source>
</evidence>
<dbReference type="PRINTS" id="PR00081">
    <property type="entry name" value="GDHRDH"/>
</dbReference>
<reference evidence="3 4" key="1">
    <citation type="journal article" date="2008" name="Nature">
        <title>The Trichoplax genome and the nature of placozoans.</title>
        <authorList>
            <person name="Srivastava M."/>
            <person name="Begovic E."/>
            <person name="Chapman J."/>
            <person name="Putnam N.H."/>
            <person name="Hellsten U."/>
            <person name="Kawashima T."/>
            <person name="Kuo A."/>
            <person name="Mitros T."/>
            <person name="Salamov A."/>
            <person name="Carpenter M.L."/>
            <person name="Signorovitch A.Y."/>
            <person name="Moreno M.A."/>
            <person name="Kamm K."/>
            <person name="Grimwood J."/>
            <person name="Schmutz J."/>
            <person name="Shapiro H."/>
            <person name="Grigoriev I.V."/>
            <person name="Buss L.W."/>
            <person name="Schierwater B."/>
            <person name="Dellaporta S.L."/>
            <person name="Rokhsar D.S."/>
        </authorList>
    </citation>
    <scope>NUCLEOTIDE SEQUENCE [LARGE SCALE GENOMIC DNA]</scope>
    <source>
        <strain evidence="3 4">Grell-BS-1999</strain>
    </source>
</reference>
<dbReference type="InterPro" id="IPR002347">
    <property type="entry name" value="SDR_fam"/>
</dbReference>
<dbReference type="OMA" id="ISGMYFA"/>
<dbReference type="OrthoDB" id="191139at2759"/>
<evidence type="ECO:0000313" key="3">
    <source>
        <dbReference type="EMBL" id="EDV29907.1"/>
    </source>
</evidence>
<comment type="similarity">
    <text evidence="2">Belongs to the short-chain dehydrogenases/reductases (SDR) family.</text>
</comment>
<dbReference type="GO" id="GO:0016491">
    <property type="term" value="F:oxidoreductase activity"/>
    <property type="evidence" value="ECO:0007669"/>
    <property type="project" value="UniProtKB-KW"/>
</dbReference>
<proteinExistence type="inferred from homology"/>
<evidence type="ECO:0008006" key="5">
    <source>
        <dbReference type="Google" id="ProtNLM"/>
    </source>
</evidence>
<dbReference type="AlphaFoldDB" id="B3RKK3"/>
<keyword evidence="4" id="KW-1185">Reference proteome</keyword>
<dbReference type="PhylomeDB" id="B3RKK3"/>
<dbReference type="Pfam" id="PF00106">
    <property type="entry name" value="adh_short"/>
    <property type="match status" value="1"/>
</dbReference>
<evidence type="ECO:0000256" key="2">
    <source>
        <dbReference type="RuleBase" id="RU000363"/>
    </source>
</evidence>
<evidence type="ECO:0000256" key="1">
    <source>
        <dbReference type="ARBA" id="ARBA00023002"/>
    </source>
</evidence>
<dbReference type="InParanoid" id="B3RKK3"/>
<dbReference type="PANTHER" id="PTHR43157:SF31">
    <property type="entry name" value="PHOSPHATIDYLINOSITOL-GLYCAN BIOSYNTHESIS CLASS F PROTEIN"/>
    <property type="match status" value="1"/>
</dbReference>
<dbReference type="NCBIfam" id="NF004846">
    <property type="entry name" value="PRK06197.1"/>
    <property type="match status" value="1"/>
</dbReference>
<dbReference type="Gene3D" id="3.40.50.720">
    <property type="entry name" value="NAD(P)-binding Rossmann-like Domain"/>
    <property type="match status" value="1"/>
</dbReference>
<dbReference type="SUPFAM" id="SSF51735">
    <property type="entry name" value="NAD(P)-binding Rossmann-fold domains"/>
    <property type="match status" value="1"/>
</dbReference>
<dbReference type="PANTHER" id="PTHR43157">
    <property type="entry name" value="PHOSPHATIDYLINOSITOL-GLYCAN BIOSYNTHESIS CLASS F PROTEIN-RELATED"/>
    <property type="match status" value="1"/>
</dbReference>